<dbReference type="RefSeq" id="WP_377069327.1">
    <property type="nucleotide sequence ID" value="NZ_JBHMEC010000015.1"/>
</dbReference>
<proteinExistence type="inferred from homology"/>
<dbReference type="NCBIfam" id="TIGR00654">
    <property type="entry name" value="PhzF_family"/>
    <property type="match status" value="1"/>
</dbReference>
<name>A0ABV5I0A5_9RHOB</name>
<dbReference type="PIRSF" id="PIRSF016184">
    <property type="entry name" value="PhzC_PhzF"/>
    <property type="match status" value="1"/>
</dbReference>
<protein>
    <submittedName>
        <fullName evidence="2">PhzF family phenazine biosynthesis protein</fullName>
    </submittedName>
</protein>
<dbReference type="Gene3D" id="3.10.310.10">
    <property type="entry name" value="Diaminopimelate Epimerase, Chain A, domain 1"/>
    <property type="match status" value="2"/>
</dbReference>
<keyword evidence="3" id="KW-1185">Reference proteome</keyword>
<dbReference type="PANTHER" id="PTHR13774">
    <property type="entry name" value="PHENAZINE BIOSYNTHESIS PROTEIN"/>
    <property type="match status" value="1"/>
</dbReference>
<dbReference type="Proteomes" id="UP001589670">
    <property type="component" value="Unassembled WGS sequence"/>
</dbReference>
<dbReference type="PANTHER" id="PTHR13774:SF32">
    <property type="entry name" value="ANTISENSE-ENHANCING SEQUENCE 1"/>
    <property type="match status" value="1"/>
</dbReference>
<dbReference type="InterPro" id="IPR003719">
    <property type="entry name" value="Phenazine_PhzF-like"/>
</dbReference>
<comment type="similarity">
    <text evidence="1">Belongs to the PhzF family.</text>
</comment>
<organism evidence="2 3">
    <name type="scientific">Roseovarius ramblicola</name>
    <dbReference type="NCBI Taxonomy" id="2022336"/>
    <lineage>
        <taxon>Bacteria</taxon>
        <taxon>Pseudomonadati</taxon>
        <taxon>Pseudomonadota</taxon>
        <taxon>Alphaproteobacteria</taxon>
        <taxon>Rhodobacterales</taxon>
        <taxon>Roseobacteraceae</taxon>
        <taxon>Roseovarius</taxon>
    </lineage>
</organism>
<evidence type="ECO:0000313" key="3">
    <source>
        <dbReference type="Proteomes" id="UP001589670"/>
    </source>
</evidence>
<dbReference type="EMBL" id="JBHMEC010000015">
    <property type="protein sequence ID" value="MFB9149923.1"/>
    <property type="molecule type" value="Genomic_DNA"/>
</dbReference>
<accession>A0ABV5I0A5</accession>
<evidence type="ECO:0000256" key="1">
    <source>
        <dbReference type="ARBA" id="ARBA00008270"/>
    </source>
</evidence>
<gene>
    <name evidence="2" type="ORF">ACFFU4_09195</name>
</gene>
<dbReference type="Pfam" id="PF02567">
    <property type="entry name" value="PhzC-PhzF"/>
    <property type="match status" value="1"/>
</dbReference>
<sequence length="306" mass="32524">MSDTLSFVTCDVFTEQRFSGNPLAIVAEADGLSTAQMQVIAREFNLSETIFVQRPAVPTHDAKVRIFFPTAEIPFAGHPTIGCAIHLALKSAPEGDFETRITLEEEAGIVPVRIWRRDGRVHAEFRAPILPHPSEHGGMPDSGLLAEAVGLDPQVIGAQAHTPGLWQGGPRFLYVPVRDLETLATARPIEPAWSQVMNIAAVDSAYLYTPLVGGDGANFRARMFSPTAGIPEDPATGSAAAIMAAQLHAAGVLSEGETRLALHQGVEMGRASAIGLRIVTRDGALAEVHVSGSAVPVSRGRIHRPG</sequence>
<reference evidence="2 3" key="1">
    <citation type="submission" date="2024-09" db="EMBL/GenBank/DDBJ databases">
        <authorList>
            <person name="Sun Q."/>
            <person name="Mori K."/>
        </authorList>
    </citation>
    <scope>NUCLEOTIDE SEQUENCE [LARGE SCALE GENOMIC DNA]</scope>
    <source>
        <strain evidence="2 3">CECT 9424</strain>
    </source>
</reference>
<comment type="caution">
    <text evidence="2">The sequence shown here is derived from an EMBL/GenBank/DDBJ whole genome shotgun (WGS) entry which is preliminary data.</text>
</comment>
<evidence type="ECO:0000313" key="2">
    <source>
        <dbReference type="EMBL" id="MFB9149923.1"/>
    </source>
</evidence>
<dbReference type="SUPFAM" id="SSF54506">
    <property type="entry name" value="Diaminopimelate epimerase-like"/>
    <property type="match status" value="1"/>
</dbReference>